<dbReference type="AlphaFoldDB" id="A0A8J3L4P6"/>
<dbReference type="PANTHER" id="PTHR12049">
    <property type="entry name" value="PROTEIN ARGININE METHYLTRANSFERASE NDUFAF7, MITOCHONDRIAL"/>
    <property type="match status" value="1"/>
</dbReference>
<keyword evidence="2" id="KW-0808">Transferase</keyword>
<dbReference type="InterPro" id="IPR038375">
    <property type="entry name" value="NDUFAF7_sf"/>
</dbReference>
<dbReference type="EMBL" id="BONJ01000011">
    <property type="protein sequence ID" value="GIG14382.1"/>
    <property type="molecule type" value="Genomic_DNA"/>
</dbReference>
<sequence>MRWRDAMRTALYGPDGFFVRERPADHFRTSAQSPHFARAIAALVADVDRALGSPAVFDLVDVGAGRGELLHGVLAALPDPLRSRVRPVAVEVSTRTHDHGVSWRTELPRGLTGLLLATEWLDNVPLDLARDRSYLDTDLHPCGPLDPADAAWIERWWPAGPDDIVEIGRSRDEAWADAVGALDAGLALAVDYGHLFAERPALPTATGFRDGREVPPAFDGSTDITCHVAMDAIAAAGRTGSAIDAGQVMAAEVLLLNQRAALHRLGLSARRPPLTLASTDPGAYVRALAEASEIAELTAAGGLGAHWWLAQGVGLDPRRVSFRHE</sequence>
<protein>
    <recommendedName>
        <fullName evidence="5">SAM-dependent MidA family methyltransferase</fullName>
    </recommendedName>
</protein>
<dbReference type="GO" id="GO:0035243">
    <property type="term" value="F:protein-arginine omega-N symmetric methyltransferase activity"/>
    <property type="evidence" value="ECO:0007669"/>
    <property type="project" value="TreeGrafter"/>
</dbReference>
<dbReference type="PANTHER" id="PTHR12049:SF7">
    <property type="entry name" value="PROTEIN ARGININE METHYLTRANSFERASE NDUFAF7, MITOCHONDRIAL"/>
    <property type="match status" value="1"/>
</dbReference>
<accession>A0A8J3L4P6</accession>
<evidence type="ECO:0000256" key="2">
    <source>
        <dbReference type="ARBA" id="ARBA00022679"/>
    </source>
</evidence>
<keyword evidence="1" id="KW-0489">Methyltransferase</keyword>
<dbReference type="Proteomes" id="UP000660339">
    <property type="component" value="Unassembled WGS sequence"/>
</dbReference>
<dbReference type="Pfam" id="PF02636">
    <property type="entry name" value="Methyltransf_28"/>
    <property type="match status" value="1"/>
</dbReference>
<dbReference type="GO" id="GO:0032259">
    <property type="term" value="P:methylation"/>
    <property type="evidence" value="ECO:0007669"/>
    <property type="project" value="UniProtKB-KW"/>
</dbReference>
<evidence type="ECO:0008006" key="5">
    <source>
        <dbReference type="Google" id="ProtNLM"/>
    </source>
</evidence>
<name>A0A8J3L4P6_9ACTN</name>
<keyword evidence="4" id="KW-1185">Reference proteome</keyword>
<dbReference type="Gene3D" id="3.40.50.12710">
    <property type="match status" value="1"/>
</dbReference>
<reference evidence="3" key="1">
    <citation type="submission" date="2021-01" db="EMBL/GenBank/DDBJ databases">
        <title>Whole genome shotgun sequence of Catellatospora methionotrophica NBRC 14553.</title>
        <authorList>
            <person name="Komaki H."/>
            <person name="Tamura T."/>
        </authorList>
    </citation>
    <scope>NUCLEOTIDE SEQUENCE</scope>
    <source>
        <strain evidence="3">NBRC 14553</strain>
    </source>
</reference>
<gene>
    <name evidence="3" type="ORF">Cme02nite_27140</name>
</gene>
<evidence type="ECO:0000256" key="1">
    <source>
        <dbReference type="ARBA" id="ARBA00022603"/>
    </source>
</evidence>
<dbReference type="InterPro" id="IPR029063">
    <property type="entry name" value="SAM-dependent_MTases_sf"/>
</dbReference>
<evidence type="ECO:0000313" key="4">
    <source>
        <dbReference type="Proteomes" id="UP000660339"/>
    </source>
</evidence>
<dbReference type="SUPFAM" id="SSF53335">
    <property type="entry name" value="S-adenosyl-L-methionine-dependent methyltransferases"/>
    <property type="match status" value="1"/>
</dbReference>
<organism evidence="3 4">
    <name type="scientific">Catellatospora methionotrophica</name>
    <dbReference type="NCBI Taxonomy" id="121620"/>
    <lineage>
        <taxon>Bacteria</taxon>
        <taxon>Bacillati</taxon>
        <taxon>Actinomycetota</taxon>
        <taxon>Actinomycetes</taxon>
        <taxon>Micromonosporales</taxon>
        <taxon>Micromonosporaceae</taxon>
        <taxon>Catellatospora</taxon>
    </lineage>
</organism>
<comment type="caution">
    <text evidence="3">The sequence shown here is derived from an EMBL/GenBank/DDBJ whole genome shotgun (WGS) entry which is preliminary data.</text>
</comment>
<dbReference type="InterPro" id="IPR003788">
    <property type="entry name" value="NDUFAF7"/>
</dbReference>
<proteinExistence type="predicted"/>
<evidence type="ECO:0000313" key="3">
    <source>
        <dbReference type="EMBL" id="GIG14382.1"/>
    </source>
</evidence>